<dbReference type="GO" id="GO:0005507">
    <property type="term" value="F:copper ion binding"/>
    <property type="evidence" value="ECO:0007669"/>
    <property type="project" value="InterPro"/>
</dbReference>
<evidence type="ECO:0000259" key="12">
    <source>
        <dbReference type="PROSITE" id="PS51352"/>
    </source>
</evidence>
<keyword evidence="14" id="KW-1185">Reference proteome</keyword>
<evidence type="ECO:0000256" key="2">
    <source>
        <dbReference type="ARBA" id="ARBA00010996"/>
    </source>
</evidence>
<dbReference type="OrthoDB" id="270009at2759"/>
<dbReference type="Pfam" id="PF02630">
    <property type="entry name" value="SCO1-SenC"/>
    <property type="match status" value="1"/>
</dbReference>
<keyword evidence="6 8" id="KW-0496">Mitochondrion</keyword>
<dbReference type="InterPro" id="IPR017276">
    <property type="entry name" value="Synth_of_cyt-c-oxidase_Sco1/2"/>
</dbReference>
<dbReference type="GO" id="GO:0005743">
    <property type="term" value="C:mitochondrial inner membrane"/>
    <property type="evidence" value="ECO:0007669"/>
    <property type="project" value="UniProtKB-SubCell"/>
</dbReference>
<dbReference type="AlphaFoldDB" id="A0A409YTZ5"/>
<evidence type="ECO:0000256" key="10">
    <source>
        <dbReference type="PIRSR" id="PIRSR603782-2"/>
    </source>
</evidence>
<evidence type="ECO:0000256" key="4">
    <source>
        <dbReference type="ARBA" id="ARBA00022792"/>
    </source>
</evidence>
<keyword evidence="10" id="KW-1015">Disulfide bond</keyword>
<keyword evidence="11" id="KW-1133">Transmembrane helix</keyword>
<evidence type="ECO:0000256" key="8">
    <source>
        <dbReference type="PIRNR" id="PIRNR037736"/>
    </source>
</evidence>
<protein>
    <recommendedName>
        <fullName evidence="12">Thioredoxin domain-containing protein</fullName>
    </recommendedName>
</protein>
<accession>A0A409YTZ5</accession>
<dbReference type="STRING" id="231916.A0A409YTZ5"/>
<dbReference type="CDD" id="cd02968">
    <property type="entry name" value="SCO"/>
    <property type="match status" value="1"/>
</dbReference>
<comment type="caution">
    <text evidence="13">The sequence shown here is derived from an EMBL/GenBank/DDBJ whole genome shotgun (WGS) entry which is preliminary data.</text>
</comment>
<keyword evidence="4 8" id="KW-0999">Mitochondrion inner membrane</keyword>
<proteinExistence type="inferred from homology"/>
<dbReference type="SUPFAM" id="SSF52833">
    <property type="entry name" value="Thioredoxin-like"/>
    <property type="match status" value="1"/>
</dbReference>
<evidence type="ECO:0000256" key="3">
    <source>
        <dbReference type="ARBA" id="ARBA00022723"/>
    </source>
</evidence>
<name>A0A409YTZ5_9AGAR</name>
<dbReference type="InParanoid" id="A0A409YTZ5"/>
<gene>
    <name evidence="13" type="ORF">CVT26_004580</name>
</gene>
<dbReference type="InterPro" id="IPR013766">
    <property type="entry name" value="Thioredoxin_domain"/>
</dbReference>
<evidence type="ECO:0000256" key="11">
    <source>
        <dbReference type="SAM" id="Phobius"/>
    </source>
</evidence>
<evidence type="ECO:0000256" key="9">
    <source>
        <dbReference type="PIRSR" id="PIRSR037736-1"/>
    </source>
</evidence>
<feature type="binding site" evidence="9">
    <location>
        <position position="150"/>
    </location>
    <ligand>
        <name>Cu cation</name>
        <dbReference type="ChEBI" id="CHEBI:23378"/>
    </ligand>
</feature>
<feature type="transmembrane region" description="Helical" evidence="11">
    <location>
        <begin position="72"/>
        <end position="92"/>
    </location>
</feature>
<dbReference type="FunCoup" id="A0A409YTZ5">
    <property type="interactions" value="170"/>
</dbReference>
<keyword evidence="3 9" id="KW-0479">Metal-binding</keyword>
<dbReference type="InterPro" id="IPR003782">
    <property type="entry name" value="SCO1/SenC"/>
</dbReference>
<dbReference type="GO" id="GO:0006878">
    <property type="term" value="P:intracellular copper ion homeostasis"/>
    <property type="evidence" value="ECO:0007669"/>
    <property type="project" value="UniProtKB-UniRule"/>
</dbReference>
<feature type="binding site" evidence="9">
    <location>
        <position position="154"/>
    </location>
    <ligand>
        <name>Cu cation</name>
        <dbReference type="ChEBI" id="CHEBI:23378"/>
    </ligand>
</feature>
<evidence type="ECO:0000256" key="1">
    <source>
        <dbReference type="ARBA" id="ARBA00004273"/>
    </source>
</evidence>
<comment type="similarity">
    <text evidence="2 8">Belongs to the SCO1/2 family.</text>
</comment>
<comment type="subcellular location">
    <subcellularLocation>
        <location evidence="1 8">Mitochondrion inner membrane</location>
    </subcellularLocation>
</comment>
<sequence>MLSLARCSLSSSLRVRQIPSTAAWRSLHTPPRPFFQRGTISGPQQPKDLLRSLFKTQRRTYAQFTERNSVGAFTPTAAALFVVTGVGLAFYFRYEKARLEEEREKERAQKSYGRPSVGGPFQLTTHDGKPFTEKDLLGKWSLVYFGFTNCPDICPAELDKITAALGKLREDLGCTFPGESQHGDIFLPVFISVDPARDTPSQITQYLKDFHPSFIGLVGDYAATKSVCKAYRVYFSTPPNADPKGDYLVDHSIFVYLMDPNGQFMDAFGQAITADEVVDKVNEALENWQKQTGKKV</sequence>
<evidence type="ECO:0000256" key="5">
    <source>
        <dbReference type="ARBA" id="ARBA00023008"/>
    </source>
</evidence>
<evidence type="ECO:0000313" key="14">
    <source>
        <dbReference type="Proteomes" id="UP000284706"/>
    </source>
</evidence>
<dbReference type="PANTHER" id="PTHR12151:SF5">
    <property type="entry name" value="AT19154P"/>
    <property type="match status" value="1"/>
</dbReference>
<evidence type="ECO:0000313" key="13">
    <source>
        <dbReference type="EMBL" id="PPR06491.1"/>
    </source>
</evidence>
<keyword evidence="5 9" id="KW-0186">Copper</keyword>
<evidence type="ECO:0000256" key="7">
    <source>
        <dbReference type="ARBA" id="ARBA00023136"/>
    </source>
</evidence>
<dbReference type="Gene3D" id="3.40.30.10">
    <property type="entry name" value="Glutaredoxin"/>
    <property type="match status" value="1"/>
</dbReference>
<reference evidence="13 14" key="1">
    <citation type="journal article" date="2018" name="Evol. Lett.">
        <title>Horizontal gene cluster transfer increased hallucinogenic mushroom diversity.</title>
        <authorList>
            <person name="Reynolds H.T."/>
            <person name="Vijayakumar V."/>
            <person name="Gluck-Thaler E."/>
            <person name="Korotkin H.B."/>
            <person name="Matheny P.B."/>
            <person name="Slot J.C."/>
        </authorList>
    </citation>
    <scope>NUCLEOTIDE SEQUENCE [LARGE SCALE GENOMIC DNA]</scope>
    <source>
        <strain evidence="13 14">SRW20</strain>
    </source>
</reference>
<feature type="domain" description="Thioredoxin" evidence="12">
    <location>
        <begin position="112"/>
        <end position="286"/>
    </location>
</feature>
<dbReference type="GO" id="GO:0016531">
    <property type="term" value="F:copper chaperone activity"/>
    <property type="evidence" value="ECO:0007669"/>
    <property type="project" value="InterPro"/>
</dbReference>
<dbReference type="PROSITE" id="PS51352">
    <property type="entry name" value="THIOREDOXIN_2"/>
    <property type="match status" value="1"/>
</dbReference>
<dbReference type="PANTHER" id="PTHR12151">
    <property type="entry name" value="ELECTRON TRANSPORT PROTIN SCO1/SENC FAMILY MEMBER"/>
    <property type="match status" value="1"/>
</dbReference>
<dbReference type="EMBL" id="NHYE01000309">
    <property type="protein sequence ID" value="PPR06491.1"/>
    <property type="molecule type" value="Genomic_DNA"/>
</dbReference>
<organism evidence="13 14">
    <name type="scientific">Gymnopilus dilepis</name>
    <dbReference type="NCBI Taxonomy" id="231916"/>
    <lineage>
        <taxon>Eukaryota</taxon>
        <taxon>Fungi</taxon>
        <taxon>Dikarya</taxon>
        <taxon>Basidiomycota</taxon>
        <taxon>Agaricomycotina</taxon>
        <taxon>Agaricomycetes</taxon>
        <taxon>Agaricomycetidae</taxon>
        <taxon>Agaricales</taxon>
        <taxon>Agaricineae</taxon>
        <taxon>Hymenogastraceae</taxon>
        <taxon>Gymnopilus</taxon>
    </lineage>
</organism>
<evidence type="ECO:0000256" key="6">
    <source>
        <dbReference type="ARBA" id="ARBA00023128"/>
    </source>
</evidence>
<feature type="binding site" evidence="9">
    <location>
        <position position="251"/>
    </location>
    <ligand>
        <name>Cu cation</name>
        <dbReference type="ChEBI" id="CHEBI:23378"/>
    </ligand>
</feature>
<keyword evidence="11" id="KW-0812">Transmembrane</keyword>
<dbReference type="FunFam" id="3.40.30.10:FF:000013">
    <property type="entry name" value="Blast:Protein SCO1 homolog, mitochondrial"/>
    <property type="match status" value="1"/>
</dbReference>
<dbReference type="GO" id="GO:0033617">
    <property type="term" value="P:mitochondrial respiratory chain complex IV assembly"/>
    <property type="evidence" value="ECO:0007669"/>
    <property type="project" value="TreeGrafter"/>
</dbReference>
<keyword evidence="7 11" id="KW-0472">Membrane</keyword>
<dbReference type="Proteomes" id="UP000284706">
    <property type="component" value="Unassembled WGS sequence"/>
</dbReference>
<dbReference type="InterPro" id="IPR036249">
    <property type="entry name" value="Thioredoxin-like_sf"/>
</dbReference>
<dbReference type="PIRSF" id="PIRSF037736">
    <property type="entry name" value="SCO1"/>
    <property type="match status" value="1"/>
</dbReference>
<feature type="disulfide bond" description="Redox-active" evidence="10">
    <location>
        <begin position="150"/>
        <end position="154"/>
    </location>
</feature>